<protein>
    <submittedName>
        <fullName evidence="6">TetR family transcriptional regulator</fullName>
    </submittedName>
</protein>
<evidence type="ECO:0000313" key="6">
    <source>
        <dbReference type="EMBL" id="GGO11840.1"/>
    </source>
</evidence>
<organism evidence="6 7">
    <name type="scientific">Iodidimonas muriae</name>
    <dbReference type="NCBI Taxonomy" id="261467"/>
    <lineage>
        <taxon>Bacteria</taxon>
        <taxon>Pseudomonadati</taxon>
        <taxon>Pseudomonadota</taxon>
        <taxon>Alphaproteobacteria</taxon>
        <taxon>Iodidimonadales</taxon>
        <taxon>Iodidimonadaceae</taxon>
        <taxon>Iodidimonas</taxon>
    </lineage>
</organism>
<dbReference type="InterPro" id="IPR001647">
    <property type="entry name" value="HTH_TetR"/>
</dbReference>
<feature type="domain" description="HTH tetR-type" evidence="5">
    <location>
        <begin position="4"/>
        <end position="64"/>
    </location>
</feature>
<name>A0ABQ2LF80_9PROT</name>
<dbReference type="Proteomes" id="UP000602381">
    <property type="component" value="Unassembled WGS sequence"/>
</dbReference>
<dbReference type="SUPFAM" id="SSF46689">
    <property type="entry name" value="Homeodomain-like"/>
    <property type="match status" value="1"/>
</dbReference>
<evidence type="ECO:0000313" key="7">
    <source>
        <dbReference type="Proteomes" id="UP000602381"/>
    </source>
</evidence>
<evidence type="ECO:0000256" key="3">
    <source>
        <dbReference type="ARBA" id="ARBA00023163"/>
    </source>
</evidence>
<evidence type="ECO:0000259" key="5">
    <source>
        <dbReference type="PROSITE" id="PS50977"/>
    </source>
</evidence>
<dbReference type="EMBL" id="BMOV01000005">
    <property type="protein sequence ID" value="GGO11840.1"/>
    <property type="molecule type" value="Genomic_DNA"/>
</dbReference>
<evidence type="ECO:0000256" key="4">
    <source>
        <dbReference type="PROSITE-ProRule" id="PRU00335"/>
    </source>
</evidence>
<keyword evidence="1" id="KW-0805">Transcription regulation</keyword>
<sequence length="199" mass="22121">MTVGVTAQKIMVLAESYICERGFNAFSFRHLAEAVGVRTAGVHYHFRTKEELGAAVARDYRERFLEDLPDPADPSIEPGQMIADYVSAFRDTLEKKNRVCLFGMLAAESESLPPEVVNETRRFFELNVAWLEKVYARLKERSGTPCNPRAEALSLIARVEGLMIVARAMNDTSLFDQVFSSANGNGLLCAKNPADQTPT</sequence>
<dbReference type="InterPro" id="IPR036271">
    <property type="entry name" value="Tet_transcr_reg_TetR-rel_C_sf"/>
</dbReference>
<dbReference type="PANTHER" id="PTHR47506:SF1">
    <property type="entry name" value="HTH-TYPE TRANSCRIPTIONAL REGULATOR YJDC"/>
    <property type="match status" value="1"/>
</dbReference>
<keyword evidence="3" id="KW-0804">Transcription</keyword>
<gene>
    <name evidence="6" type="ORF">GCM10007972_16020</name>
</gene>
<evidence type="ECO:0000256" key="2">
    <source>
        <dbReference type="ARBA" id="ARBA00023125"/>
    </source>
</evidence>
<dbReference type="RefSeq" id="WP_150005758.1">
    <property type="nucleotide sequence ID" value="NZ_BMOV01000005.1"/>
</dbReference>
<evidence type="ECO:0000256" key="1">
    <source>
        <dbReference type="ARBA" id="ARBA00023015"/>
    </source>
</evidence>
<dbReference type="PANTHER" id="PTHR47506">
    <property type="entry name" value="TRANSCRIPTIONAL REGULATORY PROTEIN"/>
    <property type="match status" value="1"/>
</dbReference>
<dbReference type="Pfam" id="PF00440">
    <property type="entry name" value="TetR_N"/>
    <property type="match status" value="1"/>
</dbReference>
<dbReference type="InterPro" id="IPR009057">
    <property type="entry name" value="Homeodomain-like_sf"/>
</dbReference>
<dbReference type="PROSITE" id="PS50977">
    <property type="entry name" value="HTH_TETR_2"/>
    <property type="match status" value="1"/>
</dbReference>
<dbReference type="SUPFAM" id="SSF48498">
    <property type="entry name" value="Tetracyclin repressor-like, C-terminal domain"/>
    <property type="match status" value="1"/>
</dbReference>
<feature type="DNA-binding region" description="H-T-H motif" evidence="4">
    <location>
        <begin position="27"/>
        <end position="46"/>
    </location>
</feature>
<comment type="caution">
    <text evidence="6">The sequence shown here is derived from an EMBL/GenBank/DDBJ whole genome shotgun (WGS) entry which is preliminary data.</text>
</comment>
<keyword evidence="7" id="KW-1185">Reference proteome</keyword>
<proteinExistence type="predicted"/>
<reference evidence="7" key="1">
    <citation type="journal article" date="2019" name="Int. J. Syst. Evol. Microbiol.">
        <title>The Global Catalogue of Microorganisms (GCM) 10K type strain sequencing project: providing services to taxonomists for standard genome sequencing and annotation.</title>
        <authorList>
            <consortium name="The Broad Institute Genomics Platform"/>
            <consortium name="The Broad Institute Genome Sequencing Center for Infectious Disease"/>
            <person name="Wu L."/>
            <person name="Ma J."/>
        </authorList>
    </citation>
    <scope>NUCLEOTIDE SEQUENCE [LARGE SCALE GENOMIC DNA]</scope>
    <source>
        <strain evidence="7">JCM 17843</strain>
    </source>
</reference>
<dbReference type="Gene3D" id="1.10.357.10">
    <property type="entry name" value="Tetracycline Repressor, domain 2"/>
    <property type="match status" value="1"/>
</dbReference>
<accession>A0ABQ2LF80</accession>
<keyword evidence="2 4" id="KW-0238">DNA-binding</keyword>